<reference evidence="2 3" key="1">
    <citation type="journal article" date="2023" name="Insect Mol. Biol.">
        <title>Genome sequencing provides insights into the evolution of gene families encoding plant cell wall-degrading enzymes in longhorned beetles.</title>
        <authorList>
            <person name="Shin N.R."/>
            <person name="Okamura Y."/>
            <person name="Kirsch R."/>
            <person name="Pauchet Y."/>
        </authorList>
    </citation>
    <scope>NUCLEOTIDE SEQUENCE [LARGE SCALE GENOMIC DNA]</scope>
    <source>
        <strain evidence="2">EAD_L_NR</strain>
    </source>
</reference>
<feature type="region of interest" description="Disordered" evidence="1">
    <location>
        <begin position="260"/>
        <end position="327"/>
    </location>
</feature>
<sequence length="752" mass="83243">MTVNKVQGTSTTSKTKKKSASSTTAASTSKTSTTKTSKVVGGSSTTKTHTTGNLSKSSSSSSLQISDVSHLPLNANVVTYMVTEPLPTGTGEKITTYGETGPTSTEYRHFIAQDSSSKHSTDIQQLSSTLNQSITNLNQSTSNLSQVSNSTYTVTEPVEELKLTYNKNDSGWNGKFVYEQPVQKGKKTKNQIVKGDSGTTVEQSSTSTSHQESSSKVHSSSSSYAVEIVDGKERVIDKQQHEAQHATQSSNDEYLATRSGTNIAPEVHYTQKAKDSETRYDTAVPELQKPKTTTSEASREVHQVGDQTSSSANITHDNTISDSSKHSIRDNTTDFLNTERIDGGGTSSVTTTRTYYDSKGNIVKTVTDVDTQKTPASKKTQSKDVDKRKTHVISDSTIVDDIKNFIQDTTHVDTSKIRAQQTTTDSRDFYGHRMDSADTMVKNTYDTSAIQNTIGTKGHIIKDNTIDSTNTIYSNDRNYGKTGWNGQFTYEQPGPETSNPKPTERKPSPSRKPEPKKRSDSPSKKTTREDTTVYLDQNYADTNKMRESQTTTDSRDFYGHRIDSTDTMVKNTYDTSAIQNTIGTKGHIMKDDTIDSTNIIYSNDRPVTSNPKPTERKPSPSRKPEPKKRSDSPSKKTTREDTTVYLDQNYVDTNKMRESQTTTDSRDFYGHRIDSADTMVKNTYDTSAIQNTIGTKGHIMKDDTIDSTNIIYSNDRNYGKTGWNGTFTYEQPKQAPQKNSFPGKETVTFKKT</sequence>
<accession>A0AAV8WI82</accession>
<name>A0AAV8WI82_9CUCU</name>
<keyword evidence="3" id="KW-1185">Reference proteome</keyword>
<organism evidence="2 3">
    <name type="scientific">Exocentrus adspersus</name>
    <dbReference type="NCBI Taxonomy" id="1586481"/>
    <lineage>
        <taxon>Eukaryota</taxon>
        <taxon>Metazoa</taxon>
        <taxon>Ecdysozoa</taxon>
        <taxon>Arthropoda</taxon>
        <taxon>Hexapoda</taxon>
        <taxon>Insecta</taxon>
        <taxon>Pterygota</taxon>
        <taxon>Neoptera</taxon>
        <taxon>Endopterygota</taxon>
        <taxon>Coleoptera</taxon>
        <taxon>Polyphaga</taxon>
        <taxon>Cucujiformia</taxon>
        <taxon>Chrysomeloidea</taxon>
        <taxon>Cerambycidae</taxon>
        <taxon>Lamiinae</taxon>
        <taxon>Acanthocinini</taxon>
        <taxon>Exocentrus</taxon>
    </lineage>
</organism>
<dbReference type="Proteomes" id="UP001159042">
    <property type="component" value="Unassembled WGS sequence"/>
</dbReference>
<comment type="caution">
    <text evidence="2">The sequence shown here is derived from an EMBL/GenBank/DDBJ whole genome shotgun (WGS) entry which is preliminary data.</text>
</comment>
<feature type="compositionally biased region" description="Low complexity" evidence="1">
    <location>
        <begin position="20"/>
        <end position="65"/>
    </location>
</feature>
<feature type="compositionally biased region" description="Basic and acidic residues" evidence="1">
    <location>
        <begin position="502"/>
        <end position="531"/>
    </location>
</feature>
<proteinExistence type="predicted"/>
<feature type="compositionally biased region" description="Low complexity" evidence="1">
    <location>
        <begin position="197"/>
        <end position="223"/>
    </location>
</feature>
<feature type="compositionally biased region" description="Basic and acidic residues" evidence="1">
    <location>
        <begin position="543"/>
        <end position="559"/>
    </location>
</feature>
<feature type="compositionally biased region" description="Polar residues" evidence="1">
    <location>
        <begin position="597"/>
        <end position="612"/>
    </location>
</feature>
<feature type="region of interest" description="Disordered" evidence="1">
    <location>
        <begin position="1"/>
        <end position="65"/>
    </location>
</feature>
<feature type="compositionally biased region" description="Polar residues" evidence="1">
    <location>
        <begin position="305"/>
        <end position="322"/>
    </location>
</feature>
<evidence type="ECO:0000313" key="3">
    <source>
        <dbReference type="Proteomes" id="UP001159042"/>
    </source>
</evidence>
<feature type="compositionally biased region" description="Basic and acidic residues" evidence="1">
    <location>
        <begin position="613"/>
        <end position="642"/>
    </location>
</feature>
<evidence type="ECO:0000313" key="2">
    <source>
        <dbReference type="EMBL" id="KAJ8925957.1"/>
    </source>
</evidence>
<feature type="region of interest" description="Disordered" evidence="1">
    <location>
        <begin position="483"/>
        <end position="559"/>
    </location>
</feature>
<protein>
    <submittedName>
        <fullName evidence="2">Uncharacterized protein</fullName>
    </submittedName>
</protein>
<feature type="compositionally biased region" description="Polar residues" evidence="1">
    <location>
        <begin position="729"/>
        <end position="740"/>
    </location>
</feature>
<dbReference type="EMBL" id="JANEYG010000001">
    <property type="protein sequence ID" value="KAJ8925957.1"/>
    <property type="molecule type" value="Genomic_DNA"/>
</dbReference>
<feature type="compositionally biased region" description="Polar residues" evidence="1">
    <location>
        <begin position="484"/>
        <end position="501"/>
    </location>
</feature>
<feature type="region of interest" description="Disordered" evidence="1">
    <location>
        <begin position="183"/>
        <end position="224"/>
    </location>
</feature>
<feature type="region of interest" description="Disordered" evidence="1">
    <location>
        <begin position="597"/>
        <end position="642"/>
    </location>
</feature>
<evidence type="ECO:0000256" key="1">
    <source>
        <dbReference type="SAM" id="MobiDB-lite"/>
    </source>
</evidence>
<feature type="region of interest" description="Disordered" evidence="1">
    <location>
        <begin position="729"/>
        <end position="752"/>
    </location>
</feature>
<gene>
    <name evidence="2" type="ORF">NQ315_009810</name>
</gene>
<dbReference type="AlphaFoldDB" id="A0AAV8WI82"/>